<dbReference type="AlphaFoldDB" id="A0A2M4CE45"/>
<keyword evidence="1" id="KW-0732">Signal</keyword>
<accession>A0A2M4CE45</accession>
<organism evidence="2">
    <name type="scientific">Anopheles marajoara</name>
    <dbReference type="NCBI Taxonomy" id="58244"/>
    <lineage>
        <taxon>Eukaryota</taxon>
        <taxon>Metazoa</taxon>
        <taxon>Ecdysozoa</taxon>
        <taxon>Arthropoda</taxon>
        <taxon>Hexapoda</taxon>
        <taxon>Insecta</taxon>
        <taxon>Pterygota</taxon>
        <taxon>Neoptera</taxon>
        <taxon>Endopterygota</taxon>
        <taxon>Diptera</taxon>
        <taxon>Nematocera</taxon>
        <taxon>Culicoidea</taxon>
        <taxon>Culicidae</taxon>
        <taxon>Anophelinae</taxon>
        <taxon>Anopheles</taxon>
    </lineage>
</organism>
<feature type="chain" id="PRO_5014921573" evidence="1">
    <location>
        <begin position="24"/>
        <end position="70"/>
    </location>
</feature>
<evidence type="ECO:0000313" key="2">
    <source>
        <dbReference type="EMBL" id="MBW63602.1"/>
    </source>
</evidence>
<dbReference type="EMBL" id="GGFJ01014461">
    <property type="protein sequence ID" value="MBW63602.1"/>
    <property type="molecule type" value="Transcribed_RNA"/>
</dbReference>
<reference evidence="2" key="1">
    <citation type="submission" date="2018-01" db="EMBL/GenBank/DDBJ databases">
        <title>An insight into the sialome of Amazonian anophelines.</title>
        <authorList>
            <person name="Ribeiro J.M."/>
            <person name="Scarpassa V."/>
            <person name="Calvo E."/>
        </authorList>
    </citation>
    <scope>NUCLEOTIDE SEQUENCE</scope>
    <source>
        <tissue evidence="2">Salivary glands</tissue>
    </source>
</reference>
<sequence>MDHSLSPSLLLMQFLSLHSTVNADDGNGFVERDASLRLEADRNCNGTNQLECRIIAILRSVLTRQFLVSW</sequence>
<name>A0A2M4CE45_9DIPT</name>
<protein>
    <submittedName>
        <fullName evidence="2">Putative secreted protein</fullName>
    </submittedName>
</protein>
<feature type="signal peptide" evidence="1">
    <location>
        <begin position="1"/>
        <end position="23"/>
    </location>
</feature>
<proteinExistence type="predicted"/>
<evidence type="ECO:0000256" key="1">
    <source>
        <dbReference type="SAM" id="SignalP"/>
    </source>
</evidence>